<keyword evidence="6" id="KW-0732">Signal</keyword>
<proteinExistence type="inferred from homology"/>
<dbReference type="SMART" id="SM00220">
    <property type="entry name" value="S_TKc"/>
    <property type="match status" value="1"/>
</dbReference>
<evidence type="ECO:0000256" key="15">
    <source>
        <dbReference type="SAM" id="Phobius"/>
    </source>
</evidence>
<comment type="caution">
    <text evidence="17">The sequence shown here is derived from an EMBL/GenBank/DDBJ whole genome shotgun (WGS) entry which is preliminary data.</text>
</comment>
<evidence type="ECO:0000313" key="17">
    <source>
        <dbReference type="EMBL" id="KAK4479600.1"/>
    </source>
</evidence>
<dbReference type="InterPro" id="IPR017441">
    <property type="entry name" value="Protein_kinase_ATP_BS"/>
</dbReference>
<keyword evidence="9" id="KW-0418">Kinase</keyword>
<evidence type="ECO:0000256" key="10">
    <source>
        <dbReference type="ARBA" id="ARBA00022840"/>
    </source>
</evidence>
<feature type="transmembrane region" description="Helical" evidence="15">
    <location>
        <begin position="571"/>
        <end position="594"/>
    </location>
</feature>
<accession>A0ABR0CRT3</accession>
<dbReference type="Pfam" id="PF00069">
    <property type="entry name" value="Pkinase"/>
    <property type="match status" value="1"/>
</dbReference>
<evidence type="ECO:0000256" key="11">
    <source>
        <dbReference type="ARBA" id="ARBA00022989"/>
    </source>
</evidence>
<dbReference type="PROSITE" id="PS00107">
    <property type="entry name" value="PROTEIN_KINASE_ATP"/>
    <property type="match status" value="1"/>
</dbReference>
<evidence type="ECO:0000256" key="1">
    <source>
        <dbReference type="ARBA" id="ARBA00004167"/>
    </source>
</evidence>
<keyword evidence="5 15" id="KW-0812">Transmembrane</keyword>
<dbReference type="Pfam" id="PF08263">
    <property type="entry name" value="LRRNT_2"/>
    <property type="match status" value="1"/>
</dbReference>
<evidence type="ECO:0000256" key="14">
    <source>
        <dbReference type="PROSITE-ProRule" id="PRU10141"/>
    </source>
</evidence>
<gene>
    <name evidence="17" type="ORF">RD792_015120</name>
</gene>
<evidence type="ECO:0000256" key="12">
    <source>
        <dbReference type="ARBA" id="ARBA00023136"/>
    </source>
</evidence>
<evidence type="ECO:0000256" key="6">
    <source>
        <dbReference type="ARBA" id="ARBA00022729"/>
    </source>
</evidence>
<organism evidence="17 18">
    <name type="scientific">Penstemon davidsonii</name>
    <dbReference type="NCBI Taxonomy" id="160366"/>
    <lineage>
        <taxon>Eukaryota</taxon>
        <taxon>Viridiplantae</taxon>
        <taxon>Streptophyta</taxon>
        <taxon>Embryophyta</taxon>
        <taxon>Tracheophyta</taxon>
        <taxon>Spermatophyta</taxon>
        <taxon>Magnoliopsida</taxon>
        <taxon>eudicotyledons</taxon>
        <taxon>Gunneridae</taxon>
        <taxon>Pentapetalae</taxon>
        <taxon>asterids</taxon>
        <taxon>lamiids</taxon>
        <taxon>Lamiales</taxon>
        <taxon>Plantaginaceae</taxon>
        <taxon>Cheloneae</taxon>
        <taxon>Penstemon</taxon>
    </lineage>
</organism>
<keyword evidence="7" id="KW-0677">Repeat</keyword>
<keyword evidence="3" id="KW-0433">Leucine-rich repeat</keyword>
<reference evidence="17 18" key="1">
    <citation type="journal article" date="2023" name="bioRxiv">
        <title>Genome report: Whole genome sequence and annotation of Penstemon davidsonii.</title>
        <authorList>
            <person name="Ostevik K.L."/>
            <person name="Alabady M."/>
            <person name="Zhang M."/>
            <person name="Rausher M.D."/>
        </authorList>
    </citation>
    <scope>NUCLEOTIDE SEQUENCE [LARGE SCALE GENOMIC DNA]</scope>
    <source>
        <strain evidence="17">DNT005</strain>
        <tissue evidence="17">Whole leaf</tissue>
    </source>
</reference>
<dbReference type="InterPro" id="IPR011009">
    <property type="entry name" value="Kinase-like_dom_sf"/>
</dbReference>
<comment type="subcellular location">
    <subcellularLocation>
        <location evidence="1">Membrane</location>
        <topology evidence="1">Single-pass membrane protein</topology>
    </subcellularLocation>
</comment>
<dbReference type="PANTHER" id="PTHR48056">
    <property type="entry name" value="LRR RECEPTOR-LIKE SERINE/THREONINE-PROTEIN KINASE-RELATED"/>
    <property type="match status" value="1"/>
</dbReference>
<keyword evidence="8 14" id="KW-0547">Nucleotide-binding</keyword>
<dbReference type="InterPro" id="IPR008271">
    <property type="entry name" value="Ser/Thr_kinase_AS"/>
</dbReference>
<dbReference type="SUPFAM" id="SSF56112">
    <property type="entry name" value="Protein kinase-like (PK-like)"/>
    <property type="match status" value="1"/>
</dbReference>
<dbReference type="InterPro" id="IPR055414">
    <property type="entry name" value="LRR_R13L4/SHOC2-like"/>
</dbReference>
<evidence type="ECO:0000256" key="3">
    <source>
        <dbReference type="ARBA" id="ARBA00022614"/>
    </source>
</evidence>
<dbReference type="InterPro" id="IPR032675">
    <property type="entry name" value="LRR_dom_sf"/>
</dbReference>
<dbReference type="PANTHER" id="PTHR48056:SF89">
    <property type="entry name" value="OS06G0585982 PROTEIN"/>
    <property type="match status" value="1"/>
</dbReference>
<keyword evidence="13" id="KW-0325">Glycoprotein</keyword>
<evidence type="ECO:0000256" key="2">
    <source>
        <dbReference type="ARBA" id="ARBA00008684"/>
    </source>
</evidence>
<dbReference type="Pfam" id="PF00560">
    <property type="entry name" value="LRR_1"/>
    <property type="match status" value="6"/>
</dbReference>
<dbReference type="Gene3D" id="3.30.200.20">
    <property type="entry name" value="Phosphorylase Kinase, domain 1"/>
    <property type="match status" value="1"/>
</dbReference>
<sequence length="811" mass="89630">MEALISFKSQIFVDELLTYNPLSTWDQNVSPCNWSGVSCNKHGERVIGLKLSNLRISGAISPYLGNLSFLRSIELQNNHFTGELPHQLGNLFRLRSLNLSFNSIEGIIPSNISRCKELRMLDLMQNRISGRIPTEISYLSQLQVLNLASNQLIGNLPLSLANISSLVHLNLGTNELVGSIPNEYARLVNLRHLDLTINNLSSIVPPSIYNLSSLVYLAFASNNLSGELPGDIAFTLPNLLGIDFCINKFTGTIPWSLHNLTNIRIIRIGHNLLQGRIPPGLGNLPNLEIYHIGLNSIVGGLDFLELLTNSTRLNFLAIDSNLLEGVIPESIGNLSKVLTKFFMGGNNIYGSIPSTICELKALDLLNMSYSSISGEIPQEIGQLTELRIPNSFANFQNLITLDLSNNKLNGSIPRHLFSLPRLSAFLNLSHNHFSGPIPEEIELLENVVTINISDNKLSGNIPDSISNCQSLEQLLLSRNELSGQIPDNLASVRGLETLDLSSNQLSSAIPFGLQSLQSLQLLNLSFNRLVGEIPKGGVFADSSKVYLESNQNLCSDMSCENTRKKRLTSSFIYVIISVSIVIFLCFVIGLIYYFRKGKGINKSSFEFLKTQHQMISYDDLRLATDNFSEEKLVGNGSFGFVYKGLLQGVVVAVKVLDATTARSRKSFLAECEALRNVRHRNLVKLVTICSSIDSKNNEFLALVYEFMSNGSLDDWLTGKMRRSDGTSLSLLDRLWCTIGIASAIDYLHNETQIPIVHCDLKPSNVLLDSDMTPKVSDFGLAKILLHPDNNEFSISCTHTLRGSIGYIPPGK</sequence>
<feature type="domain" description="Protein kinase" evidence="16">
    <location>
        <begin position="627"/>
        <end position="811"/>
    </location>
</feature>
<keyword evidence="18" id="KW-1185">Reference proteome</keyword>
<comment type="similarity">
    <text evidence="2">Belongs to the protein kinase superfamily. Ser/Thr protein kinase family.</text>
</comment>
<evidence type="ECO:0000256" key="7">
    <source>
        <dbReference type="ARBA" id="ARBA00022737"/>
    </source>
</evidence>
<dbReference type="Proteomes" id="UP001291926">
    <property type="component" value="Unassembled WGS sequence"/>
</dbReference>
<keyword evidence="11 15" id="KW-1133">Transmembrane helix</keyword>
<name>A0ABR0CRT3_9LAMI</name>
<feature type="binding site" evidence="14">
    <location>
        <position position="654"/>
    </location>
    <ligand>
        <name>ATP</name>
        <dbReference type="ChEBI" id="CHEBI:30616"/>
    </ligand>
</feature>
<evidence type="ECO:0000256" key="4">
    <source>
        <dbReference type="ARBA" id="ARBA00022679"/>
    </source>
</evidence>
<keyword evidence="4" id="KW-0808">Transferase</keyword>
<dbReference type="InterPro" id="IPR003591">
    <property type="entry name" value="Leu-rich_rpt_typical-subtyp"/>
</dbReference>
<dbReference type="PROSITE" id="PS00108">
    <property type="entry name" value="PROTEIN_KINASE_ST"/>
    <property type="match status" value="1"/>
</dbReference>
<evidence type="ECO:0000256" key="8">
    <source>
        <dbReference type="ARBA" id="ARBA00022741"/>
    </source>
</evidence>
<dbReference type="InterPro" id="IPR013210">
    <property type="entry name" value="LRR_N_plant-typ"/>
</dbReference>
<evidence type="ECO:0000313" key="18">
    <source>
        <dbReference type="Proteomes" id="UP001291926"/>
    </source>
</evidence>
<evidence type="ECO:0000256" key="13">
    <source>
        <dbReference type="ARBA" id="ARBA00023180"/>
    </source>
</evidence>
<evidence type="ECO:0000256" key="5">
    <source>
        <dbReference type="ARBA" id="ARBA00022692"/>
    </source>
</evidence>
<dbReference type="InterPro" id="IPR050647">
    <property type="entry name" value="Plant_LRR-RLKs"/>
</dbReference>
<dbReference type="PROSITE" id="PS51450">
    <property type="entry name" value="LRR"/>
    <property type="match status" value="3"/>
</dbReference>
<dbReference type="EMBL" id="JAYDYQ010002687">
    <property type="protein sequence ID" value="KAK4479600.1"/>
    <property type="molecule type" value="Genomic_DNA"/>
</dbReference>
<dbReference type="SMART" id="SM00369">
    <property type="entry name" value="LRR_TYP"/>
    <property type="match status" value="7"/>
</dbReference>
<evidence type="ECO:0000259" key="16">
    <source>
        <dbReference type="PROSITE" id="PS50011"/>
    </source>
</evidence>
<dbReference type="Gene3D" id="1.10.510.10">
    <property type="entry name" value="Transferase(Phosphotransferase) domain 1"/>
    <property type="match status" value="1"/>
</dbReference>
<keyword evidence="10 14" id="KW-0067">ATP-binding</keyword>
<dbReference type="Gene3D" id="3.80.10.10">
    <property type="entry name" value="Ribonuclease Inhibitor"/>
    <property type="match status" value="4"/>
</dbReference>
<dbReference type="Pfam" id="PF23598">
    <property type="entry name" value="LRR_14"/>
    <property type="match status" value="1"/>
</dbReference>
<keyword evidence="12 15" id="KW-0472">Membrane</keyword>
<evidence type="ECO:0000256" key="9">
    <source>
        <dbReference type="ARBA" id="ARBA00022777"/>
    </source>
</evidence>
<dbReference type="PROSITE" id="PS50011">
    <property type="entry name" value="PROTEIN_KINASE_DOM"/>
    <property type="match status" value="1"/>
</dbReference>
<dbReference type="SUPFAM" id="SSF52058">
    <property type="entry name" value="L domain-like"/>
    <property type="match status" value="2"/>
</dbReference>
<protein>
    <recommendedName>
        <fullName evidence="16">Protein kinase domain-containing protein</fullName>
    </recommendedName>
</protein>
<dbReference type="InterPro" id="IPR000719">
    <property type="entry name" value="Prot_kinase_dom"/>
</dbReference>
<dbReference type="PRINTS" id="PR00019">
    <property type="entry name" value="LEURICHRPT"/>
</dbReference>
<dbReference type="InterPro" id="IPR001611">
    <property type="entry name" value="Leu-rich_rpt"/>
</dbReference>